<dbReference type="EMBL" id="GBRH01212179">
    <property type="protein sequence ID" value="JAD85716.1"/>
    <property type="molecule type" value="Transcribed_RNA"/>
</dbReference>
<evidence type="ECO:0000313" key="2">
    <source>
        <dbReference type="EMBL" id="JAD85716.1"/>
    </source>
</evidence>
<organism evidence="2">
    <name type="scientific">Arundo donax</name>
    <name type="common">Giant reed</name>
    <name type="synonym">Donax arundinaceus</name>
    <dbReference type="NCBI Taxonomy" id="35708"/>
    <lineage>
        <taxon>Eukaryota</taxon>
        <taxon>Viridiplantae</taxon>
        <taxon>Streptophyta</taxon>
        <taxon>Embryophyta</taxon>
        <taxon>Tracheophyta</taxon>
        <taxon>Spermatophyta</taxon>
        <taxon>Magnoliopsida</taxon>
        <taxon>Liliopsida</taxon>
        <taxon>Poales</taxon>
        <taxon>Poaceae</taxon>
        <taxon>PACMAD clade</taxon>
        <taxon>Arundinoideae</taxon>
        <taxon>Arundineae</taxon>
        <taxon>Arundo</taxon>
    </lineage>
</organism>
<keyword evidence="1" id="KW-1133">Transmembrane helix</keyword>
<accession>A0A0A9DD12</accession>
<sequence>MVSAVFHSTMLLTTIASQVLYNFIQSWFHRQLWMLVIIFHFF</sequence>
<keyword evidence="1" id="KW-0472">Membrane</keyword>
<proteinExistence type="predicted"/>
<keyword evidence="1" id="KW-0812">Transmembrane</keyword>
<feature type="transmembrane region" description="Helical" evidence="1">
    <location>
        <begin position="6"/>
        <end position="24"/>
    </location>
</feature>
<evidence type="ECO:0000256" key="1">
    <source>
        <dbReference type="SAM" id="Phobius"/>
    </source>
</evidence>
<name>A0A0A9DD12_ARUDO</name>
<protein>
    <submittedName>
        <fullName evidence="2">Uncharacterized protein</fullName>
    </submittedName>
</protein>
<reference evidence="2" key="1">
    <citation type="submission" date="2014-09" db="EMBL/GenBank/DDBJ databases">
        <authorList>
            <person name="Magalhaes I.L.F."/>
            <person name="Oliveira U."/>
            <person name="Santos F.R."/>
            <person name="Vidigal T.H.D.A."/>
            <person name="Brescovit A.D."/>
            <person name="Santos A.J."/>
        </authorList>
    </citation>
    <scope>NUCLEOTIDE SEQUENCE</scope>
    <source>
        <tissue evidence="2">Shoot tissue taken approximately 20 cm above the soil surface</tissue>
    </source>
</reference>
<dbReference type="AlphaFoldDB" id="A0A0A9DD12"/>
<reference evidence="2" key="2">
    <citation type="journal article" date="2015" name="Data Brief">
        <title>Shoot transcriptome of the giant reed, Arundo donax.</title>
        <authorList>
            <person name="Barrero R.A."/>
            <person name="Guerrero F.D."/>
            <person name="Moolhuijzen P."/>
            <person name="Goolsby J.A."/>
            <person name="Tidwell J."/>
            <person name="Bellgard S.E."/>
            <person name="Bellgard M.I."/>
        </authorList>
    </citation>
    <scope>NUCLEOTIDE SEQUENCE</scope>
    <source>
        <tissue evidence="2">Shoot tissue taken approximately 20 cm above the soil surface</tissue>
    </source>
</reference>